<dbReference type="FunFam" id="3.90.640.10:FF:000003">
    <property type="entry name" value="Molecular chaperone DnaK"/>
    <property type="match status" value="1"/>
</dbReference>
<dbReference type="PANTHER" id="PTHR19375">
    <property type="entry name" value="HEAT SHOCK PROTEIN 70KDA"/>
    <property type="match status" value="1"/>
</dbReference>
<dbReference type="FunFam" id="3.30.30.30:FF:000001">
    <property type="entry name" value="heat shock 70 kDa protein-like"/>
    <property type="match status" value="1"/>
</dbReference>
<comment type="similarity">
    <text evidence="1 4">Belongs to the heat shock protein 70 family.</text>
</comment>
<dbReference type="Gene3D" id="3.30.30.30">
    <property type="match status" value="1"/>
</dbReference>
<dbReference type="KEGG" id="tpal:117652813"/>
<dbReference type="InterPro" id="IPR043129">
    <property type="entry name" value="ATPase_NBD"/>
</dbReference>
<dbReference type="RefSeq" id="XP_034253821.1">
    <property type="nucleotide sequence ID" value="XM_034397930.1"/>
</dbReference>
<dbReference type="OrthoDB" id="6228894at2759"/>
<dbReference type="Proteomes" id="UP000515158">
    <property type="component" value="Unplaced"/>
</dbReference>
<dbReference type="InterPro" id="IPR029047">
    <property type="entry name" value="HSP70_peptide-bd_sf"/>
</dbReference>
<dbReference type="GO" id="GO:0140662">
    <property type="term" value="F:ATP-dependent protein folding chaperone"/>
    <property type="evidence" value="ECO:0007669"/>
    <property type="project" value="InterPro"/>
</dbReference>
<dbReference type="Pfam" id="PF00012">
    <property type="entry name" value="HSP70"/>
    <property type="match status" value="1"/>
</dbReference>
<protein>
    <submittedName>
        <fullName evidence="6">Heat shock 70 kDa protein-like isoform X1</fullName>
    </submittedName>
</protein>
<dbReference type="PRINTS" id="PR00301">
    <property type="entry name" value="HEATSHOCK70"/>
</dbReference>
<dbReference type="Gene3D" id="3.30.420.40">
    <property type="match status" value="2"/>
</dbReference>
<dbReference type="SUPFAM" id="SSF53067">
    <property type="entry name" value="Actin-like ATPase domain"/>
    <property type="match status" value="2"/>
</dbReference>
<evidence type="ECO:0000256" key="3">
    <source>
        <dbReference type="ARBA" id="ARBA00022840"/>
    </source>
</evidence>
<dbReference type="InterPro" id="IPR013126">
    <property type="entry name" value="Hsp_70_fam"/>
</dbReference>
<dbReference type="InParanoid" id="A0A6P9ADC2"/>
<dbReference type="SUPFAM" id="SSF100920">
    <property type="entry name" value="Heat shock protein 70kD (HSP70), peptide-binding domain"/>
    <property type="match status" value="1"/>
</dbReference>
<evidence type="ECO:0000256" key="1">
    <source>
        <dbReference type="ARBA" id="ARBA00007381"/>
    </source>
</evidence>
<keyword evidence="2 4" id="KW-0547">Nucleotide-binding</keyword>
<dbReference type="AlphaFoldDB" id="A0A6P9ADC2"/>
<dbReference type="GO" id="GO:0005524">
    <property type="term" value="F:ATP binding"/>
    <property type="evidence" value="ECO:0007669"/>
    <property type="project" value="UniProtKB-KW"/>
</dbReference>
<evidence type="ECO:0000256" key="2">
    <source>
        <dbReference type="ARBA" id="ARBA00022741"/>
    </source>
</evidence>
<sequence>MRQHPPSTLSQRLRRFGVIFRIVVVSGISDSLKSARVPAMSCIGIDLGTTNSCVAVLLHGKVEVIANEFGKRTTPSCVAFVDGEAQALVGDAALSQAARNATNTISEMKRLIGRSFSDPCVQADVQNLTCRVVNNEGQPQVLVQHRGKELSLTPEQVSSMVLKKLKSSAESFLGRPVLKAVITVPAYFSARQRDATREAGRLAGLEVLRLLPEPSAAALAYGHERADLRQDPGQGSRTVLVYDLGGGTFDVTIAAIEGTEVTVRVVDGDDHLGGHDFDVCLMKWVAQEIRSSLGVDVANEPAKVRRLLSLCERAKRDLTALTKAEVDLEPLLPDRDQILKLSRAKFENLCQDLLQKTLDCVRAALTSAELTAGDVDEVILVGGSTRMPVVTRLLADLFPGKPIRRTVNPDEAVAHGAALLAAELSGARRRETDLTAVVVQDVTPLSLGIDVNGGSFCSIIPRNTTIPAEKSKRVSTAFKNQRNVSIQVYQGERPVANRNMFLGTYTLQNLPPGPEGLGIQMSLTLDQDGVLQVKARVEGSVQWEGCSLELRDRSALEVDEHAALAARTKAADEAEAQRLEARFNLEKCLVNSKEEVADVAKFRSIEDWLSQNQSGSREEFEAKLTEAKLALRCRRNEYFENYHTSKRSKFF</sequence>
<dbReference type="Gene3D" id="2.60.34.10">
    <property type="entry name" value="Substrate Binding Domain Of DNAk, Chain A, domain 1"/>
    <property type="match status" value="1"/>
</dbReference>
<dbReference type="Gene3D" id="3.90.640.10">
    <property type="entry name" value="Actin, Chain A, domain 4"/>
    <property type="match status" value="1"/>
</dbReference>
<dbReference type="PROSITE" id="PS00297">
    <property type="entry name" value="HSP70_1"/>
    <property type="match status" value="1"/>
</dbReference>
<dbReference type="FunFam" id="3.30.420.40:FF:000004">
    <property type="entry name" value="Molecular chaperone DnaK"/>
    <property type="match status" value="1"/>
</dbReference>
<dbReference type="CDD" id="cd24028">
    <property type="entry name" value="ASKHA_NBD_HSP70_HSPA1-like"/>
    <property type="match status" value="1"/>
</dbReference>
<keyword evidence="3 4" id="KW-0067">ATP-binding</keyword>
<dbReference type="GO" id="GO:0006950">
    <property type="term" value="P:response to stress"/>
    <property type="evidence" value="ECO:0007669"/>
    <property type="project" value="UniProtKB-ARBA"/>
</dbReference>
<evidence type="ECO:0000256" key="4">
    <source>
        <dbReference type="RuleBase" id="RU003322"/>
    </source>
</evidence>
<organism evidence="6">
    <name type="scientific">Thrips palmi</name>
    <name type="common">Melon thrips</name>
    <dbReference type="NCBI Taxonomy" id="161013"/>
    <lineage>
        <taxon>Eukaryota</taxon>
        <taxon>Metazoa</taxon>
        <taxon>Ecdysozoa</taxon>
        <taxon>Arthropoda</taxon>
        <taxon>Hexapoda</taxon>
        <taxon>Insecta</taxon>
        <taxon>Pterygota</taxon>
        <taxon>Neoptera</taxon>
        <taxon>Paraneoptera</taxon>
        <taxon>Thysanoptera</taxon>
        <taxon>Terebrantia</taxon>
        <taxon>Thripoidea</taxon>
        <taxon>Thripidae</taxon>
        <taxon>Thrips</taxon>
    </lineage>
</organism>
<evidence type="ECO:0000313" key="5">
    <source>
        <dbReference type="Proteomes" id="UP000515158"/>
    </source>
</evidence>
<dbReference type="GeneID" id="117652813"/>
<proteinExistence type="inferred from homology"/>
<evidence type="ECO:0000313" key="6">
    <source>
        <dbReference type="RefSeq" id="XP_034253821.1"/>
    </source>
</evidence>
<dbReference type="InterPro" id="IPR018181">
    <property type="entry name" value="Heat_shock_70_CS"/>
</dbReference>
<dbReference type="PROSITE" id="PS01036">
    <property type="entry name" value="HSP70_3"/>
    <property type="match status" value="1"/>
</dbReference>
<name>A0A6P9ADC2_THRPL</name>
<keyword evidence="5" id="KW-1185">Reference proteome</keyword>
<reference evidence="6" key="1">
    <citation type="submission" date="2025-08" db="UniProtKB">
        <authorList>
            <consortium name="RefSeq"/>
        </authorList>
    </citation>
    <scope>IDENTIFICATION</scope>
    <source>
        <tissue evidence="6">Total insect</tissue>
    </source>
</reference>
<gene>
    <name evidence="6" type="primary">LOC117652813</name>
</gene>
<accession>A0A6P9ADC2</accession>